<dbReference type="RefSeq" id="XP_056474923.1">
    <property type="nucleotide sequence ID" value="XM_056618764.1"/>
</dbReference>
<evidence type="ECO:0000313" key="8">
    <source>
        <dbReference type="Proteomes" id="UP001149074"/>
    </source>
</evidence>
<reference evidence="7" key="2">
    <citation type="journal article" date="2023" name="IMA Fungus">
        <title>Comparative genomic study of the Penicillium genus elucidates a diverse pangenome and 15 lateral gene transfer events.</title>
        <authorList>
            <person name="Petersen C."/>
            <person name="Sorensen T."/>
            <person name="Nielsen M.R."/>
            <person name="Sondergaard T.E."/>
            <person name="Sorensen J.L."/>
            <person name="Fitzpatrick D.A."/>
            <person name="Frisvad J.C."/>
            <person name="Nielsen K.L."/>
        </authorList>
    </citation>
    <scope>NUCLEOTIDE SEQUENCE</scope>
    <source>
        <strain evidence="7">IBT 30761</strain>
    </source>
</reference>
<feature type="transmembrane region" description="Helical" evidence="5">
    <location>
        <begin position="12"/>
        <end position="32"/>
    </location>
</feature>
<keyword evidence="3 5" id="KW-1133">Transmembrane helix</keyword>
<keyword evidence="8" id="KW-1185">Reference proteome</keyword>
<dbReference type="InterPro" id="IPR008253">
    <property type="entry name" value="Marvel"/>
</dbReference>
<sequence length="157" mass="17739">MNLPWIQAIRIIQIIFGLIVVGLTAYVISSFYDWWSFSSTVDFLLFLGCWTAFVATPYLGAAPIFFPRLAHRFVIPGVEVVTMIFWFAGFIALGAELPPPRYCHYSTCRSLQAVTVFGAFEWVLFSVTTYFAIIDLLHHRNSGESAQKTQHNAHLGV</sequence>
<evidence type="ECO:0000256" key="5">
    <source>
        <dbReference type="SAM" id="Phobius"/>
    </source>
</evidence>
<feature type="transmembrane region" description="Helical" evidence="5">
    <location>
        <begin position="73"/>
        <end position="93"/>
    </location>
</feature>
<dbReference type="EMBL" id="JAPQKI010000005">
    <property type="protein sequence ID" value="KAJ5099269.1"/>
    <property type="molecule type" value="Genomic_DNA"/>
</dbReference>
<proteinExistence type="predicted"/>
<evidence type="ECO:0000256" key="4">
    <source>
        <dbReference type="ARBA" id="ARBA00023136"/>
    </source>
</evidence>
<organism evidence="7 8">
    <name type="scientific">Penicillium argentinense</name>
    <dbReference type="NCBI Taxonomy" id="1131581"/>
    <lineage>
        <taxon>Eukaryota</taxon>
        <taxon>Fungi</taxon>
        <taxon>Dikarya</taxon>
        <taxon>Ascomycota</taxon>
        <taxon>Pezizomycotina</taxon>
        <taxon>Eurotiomycetes</taxon>
        <taxon>Eurotiomycetidae</taxon>
        <taxon>Eurotiales</taxon>
        <taxon>Aspergillaceae</taxon>
        <taxon>Penicillium</taxon>
    </lineage>
</organism>
<evidence type="ECO:0000256" key="1">
    <source>
        <dbReference type="ARBA" id="ARBA00004141"/>
    </source>
</evidence>
<accession>A0A9W9KAK8</accession>
<name>A0A9W9KAK8_9EURO</name>
<dbReference type="Proteomes" id="UP001149074">
    <property type="component" value="Unassembled WGS sequence"/>
</dbReference>
<dbReference type="GO" id="GO:0016020">
    <property type="term" value="C:membrane"/>
    <property type="evidence" value="ECO:0007669"/>
    <property type="project" value="UniProtKB-SubCell"/>
</dbReference>
<comment type="caution">
    <text evidence="7">The sequence shown here is derived from an EMBL/GenBank/DDBJ whole genome shotgun (WGS) entry which is preliminary data.</text>
</comment>
<dbReference type="AlphaFoldDB" id="A0A9W9KAK8"/>
<feature type="transmembrane region" description="Helical" evidence="5">
    <location>
        <begin position="44"/>
        <end position="66"/>
    </location>
</feature>
<feature type="transmembrane region" description="Helical" evidence="5">
    <location>
        <begin position="113"/>
        <end position="133"/>
    </location>
</feature>
<evidence type="ECO:0000256" key="3">
    <source>
        <dbReference type="ARBA" id="ARBA00022989"/>
    </source>
</evidence>
<protein>
    <recommendedName>
        <fullName evidence="6">MARVEL domain-containing protein</fullName>
    </recommendedName>
</protein>
<evidence type="ECO:0000259" key="6">
    <source>
        <dbReference type="Pfam" id="PF01284"/>
    </source>
</evidence>
<dbReference type="PANTHER" id="PTHR37451:SF1">
    <property type="entry name" value="MARVEL DOMAIN-CONTAINING PROTEIN"/>
    <property type="match status" value="1"/>
</dbReference>
<dbReference type="Pfam" id="PF01284">
    <property type="entry name" value="MARVEL"/>
    <property type="match status" value="1"/>
</dbReference>
<gene>
    <name evidence="7" type="ORF">N7532_006270</name>
</gene>
<evidence type="ECO:0000313" key="7">
    <source>
        <dbReference type="EMBL" id="KAJ5099269.1"/>
    </source>
</evidence>
<comment type="subcellular location">
    <subcellularLocation>
        <location evidence="1">Membrane</location>
        <topology evidence="1">Multi-pass membrane protein</topology>
    </subcellularLocation>
</comment>
<evidence type="ECO:0000256" key="2">
    <source>
        <dbReference type="ARBA" id="ARBA00022692"/>
    </source>
</evidence>
<dbReference type="PANTHER" id="PTHR37451">
    <property type="entry name" value="MARVEL DOMAIN"/>
    <property type="match status" value="1"/>
</dbReference>
<feature type="domain" description="MARVEL" evidence="6">
    <location>
        <begin position="8"/>
        <end position="131"/>
    </location>
</feature>
<reference evidence="7" key="1">
    <citation type="submission" date="2022-11" db="EMBL/GenBank/DDBJ databases">
        <authorList>
            <person name="Petersen C."/>
        </authorList>
    </citation>
    <scope>NUCLEOTIDE SEQUENCE</scope>
    <source>
        <strain evidence="7">IBT 30761</strain>
    </source>
</reference>
<keyword evidence="2 5" id="KW-0812">Transmembrane</keyword>
<dbReference type="GeneID" id="81357743"/>
<keyword evidence="4 5" id="KW-0472">Membrane</keyword>
<dbReference type="OrthoDB" id="2117453at2759"/>